<keyword evidence="1" id="KW-0732">Signal</keyword>
<dbReference type="AlphaFoldDB" id="A0A023EXI2"/>
<proteinExistence type="evidence at transcript level"/>
<protein>
    <submittedName>
        <fullName evidence="2">Putative secreted protein</fullName>
    </submittedName>
</protein>
<organism evidence="2">
    <name type="scientific">Triatoma infestans</name>
    <name type="common">Assassin bug</name>
    <dbReference type="NCBI Taxonomy" id="30076"/>
    <lineage>
        <taxon>Eukaryota</taxon>
        <taxon>Metazoa</taxon>
        <taxon>Ecdysozoa</taxon>
        <taxon>Arthropoda</taxon>
        <taxon>Hexapoda</taxon>
        <taxon>Insecta</taxon>
        <taxon>Pterygota</taxon>
        <taxon>Neoptera</taxon>
        <taxon>Paraneoptera</taxon>
        <taxon>Hemiptera</taxon>
        <taxon>Heteroptera</taxon>
        <taxon>Panheteroptera</taxon>
        <taxon>Cimicomorpha</taxon>
        <taxon>Reduviidae</taxon>
        <taxon>Triatominae</taxon>
        <taxon>Triatoma</taxon>
    </lineage>
</organism>
<evidence type="ECO:0000313" key="2">
    <source>
        <dbReference type="EMBL" id="JAC13897.1"/>
    </source>
</evidence>
<name>A0A023EXI2_TRIIF</name>
<accession>A0A023EXI2</accession>
<dbReference type="EMBL" id="GBBI01004815">
    <property type="protein sequence ID" value="JAC13897.1"/>
    <property type="molecule type" value="mRNA"/>
</dbReference>
<sequence length="77" mass="8741">MLSLFLLLLAGFRFSSIVRARLSDNGLESETDRNQQTQTCHNDKIPDVTQHADQTHIQRIFLLCILISGLNSKKDTL</sequence>
<evidence type="ECO:0000256" key="1">
    <source>
        <dbReference type="SAM" id="SignalP"/>
    </source>
</evidence>
<reference evidence="2" key="1">
    <citation type="journal article" date="2014" name="PLoS Negl. Trop. Dis.">
        <title>An updated insight into the Sialotranscriptome of Triatoma infestans: developmental stage and geographic variations.</title>
        <authorList>
            <person name="Schwarz A."/>
            <person name="Medrano-Mercado N."/>
            <person name="Schaub G.A."/>
            <person name="Struchiner C.J."/>
            <person name="Bargues M.D."/>
            <person name="Levy M.Z."/>
            <person name="Ribeiro J.M."/>
        </authorList>
    </citation>
    <scope>NUCLEOTIDE SEQUENCE</scope>
    <source>
        <strain evidence="2">Chile</strain>
        <tissue evidence="2">Salivary glands</tissue>
    </source>
</reference>
<feature type="chain" id="PRO_5005404175" evidence="1">
    <location>
        <begin position="21"/>
        <end position="77"/>
    </location>
</feature>
<feature type="non-terminal residue" evidence="2">
    <location>
        <position position="77"/>
    </location>
</feature>
<feature type="signal peptide" evidence="1">
    <location>
        <begin position="1"/>
        <end position="20"/>
    </location>
</feature>